<gene>
    <name evidence="2" type="ORF">PFMALIP_00629</name>
</gene>
<keyword evidence="1" id="KW-1133">Transmembrane helix</keyword>
<organism evidence="2 3">
    <name type="scientific">Plasmodium falciparum MaliPS096_E11</name>
    <dbReference type="NCBI Taxonomy" id="1036727"/>
    <lineage>
        <taxon>Eukaryota</taxon>
        <taxon>Sar</taxon>
        <taxon>Alveolata</taxon>
        <taxon>Apicomplexa</taxon>
        <taxon>Aconoidasida</taxon>
        <taxon>Haemosporida</taxon>
        <taxon>Plasmodiidae</taxon>
        <taxon>Plasmodium</taxon>
        <taxon>Plasmodium (Laverania)</taxon>
    </lineage>
</organism>
<dbReference type="AlphaFoldDB" id="A0A024WVQ3"/>
<protein>
    <submittedName>
        <fullName evidence="2">Uncharacterized protein</fullName>
    </submittedName>
</protein>
<accession>A0A024WVQ3</accession>
<evidence type="ECO:0000313" key="2">
    <source>
        <dbReference type="EMBL" id="ETW51324.1"/>
    </source>
</evidence>
<evidence type="ECO:0000313" key="3">
    <source>
        <dbReference type="Proteomes" id="UP000030699"/>
    </source>
</evidence>
<proteinExistence type="predicted"/>
<sequence length="281" mass="32611">MVFLTTTHTYNYTTSSNLLPIPGLASTYYSVFAICVQPQQWCCTKVQGSGALENGPIFTKHPTFPIVKIYPFLKFFIGGGIALWANFLSKFWSIFSTNCDKYFIQKLILLHLGAKDSYNYDFLVTQILAFIFDQKTSLLFAHKITYNTSELVITKFWFHILSCNLLLSPTTNISSSKNMFYIPMFWSPLYPKISTQNCMHILYSKSSHALSINIYTHSKCPSLCISKLMWDMFGHFMYQKRHHFYHFYTFTTIITIYVNVVIVILVLHSSLFLVYFVFVLS</sequence>
<name>A0A024WVQ3_PLAFA</name>
<evidence type="ECO:0000256" key="1">
    <source>
        <dbReference type="SAM" id="Phobius"/>
    </source>
</evidence>
<dbReference type="Proteomes" id="UP000030699">
    <property type="component" value="Unassembled WGS sequence"/>
</dbReference>
<reference evidence="2 3" key="1">
    <citation type="submission" date="2013-02" db="EMBL/GenBank/DDBJ databases">
        <title>The Genome Annotation of Plasmodium falciparum MaliPS096_E11.</title>
        <authorList>
            <consortium name="The Broad Institute Genome Sequencing Platform"/>
            <consortium name="The Broad Institute Genome Sequencing Center for Infectious Disease"/>
            <person name="Neafsey D."/>
            <person name="Hoffman S."/>
            <person name="Volkman S."/>
            <person name="Rosenthal P."/>
            <person name="Walker B."/>
            <person name="Young S.K."/>
            <person name="Zeng Q."/>
            <person name="Gargeya S."/>
            <person name="Fitzgerald M."/>
            <person name="Haas B."/>
            <person name="Abouelleil A."/>
            <person name="Allen A.W."/>
            <person name="Alvarado L."/>
            <person name="Arachchi H.M."/>
            <person name="Berlin A.M."/>
            <person name="Chapman S.B."/>
            <person name="Gainer-Dewar J."/>
            <person name="Goldberg J."/>
            <person name="Griggs A."/>
            <person name="Gujja S."/>
            <person name="Hansen M."/>
            <person name="Howarth C."/>
            <person name="Imamovic A."/>
            <person name="Ireland A."/>
            <person name="Larimer J."/>
            <person name="McCowan C."/>
            <person name="Murphy C."/>
            <person name="Pearson M."/>
            <person name="Poon T.W."/>
            <person name="Priest M."/>
            <person name="Roberts A."/>
            <person name="Saif S."/>
            <person name="Shea T."/>
            <person name="Sisk P."/>
            <person name="Sykes S."/>
            <person name="Wortman J."/>
            <person name="Nusbaum C."/>
            <person name="Birren B."/>
        </authorList>
    </citation>
    <scope>NUCLEOTIDE SEQUENCE [LARGE SCALE GENOMIC DNA]</scope>
    <source>
        <strain evidence="2 3">MaliPS096_E11</strain>
    </source>
</reference>
<keyword evidence="1" id="KW-0812">Transmembrane</keyword>
<feature type="transmembrane region" description="Helical" evidence="1">
    <location>
        <begin position="247"/>
        <end position="278"/>
    </location>
</feature>
<keyword evidence="1" id="KW-0472">Membrane</keyword>
<dbReference type="EMBL" id="KI925488">
    <property type="protein sequence ID" value="ETW51324.1"/>
    <property type="molecule type" value="Genomic_DNA"/>
</dbReference>
<reference evidence="2 3" key="2">
    <citation type="submission" date="2013-02" db="EMBL/GenBank/DDBJ databases">
        <title>The Genome Sequence of Plasmodium falciparum MaliPS096_E11.</title>
        <authorList>
            <consortium name="The Broad Institute Genome Sequencing Platform"/>
            <consortium name="The Broad Institute Genome Sequencing Center for Infectious Disease"/>
            <person name="Neafsey D."/>
            <person name="Cheeseman I."/>
            <person name="Volkman S."/>
            <person name="Adams J."/>
            <person name="Walker B."/>
            <person name="Young S.K."/>
            <person name="Zeng Q."/>
            <person name="Gargeya S."/>
            <person name="Fitzgerald M."/>
            <person name="Haas B."/>
            <person name="Abouelleil A."/>
            <person name="Alvarado L."/>
            <person name="Arachchi H.M."/>
            <person name="Berlin A.M."/>
            <person name="Chapman S.B."/>
            <person name="Dewar J."/>
            <person name="Goldberg J."/>
            <person name="Griggs A."/>
            <person name="Gujja S."/>
            <person name="Hansen M."/>
            <person name="Howarth C."/>
            <person name="Imamovic A."/>
            <person name="Larimer J."/>
            <person name="McCowan C."/>
            <person name="Murphy C."/>
            <person name="Neiman D."/>
            <person name="Pearson M."/>
            <person name="Priest M."/>
            <person name="Roberts A."/>
            <person name="Saif S."/>
            <person name="Shea T."/>
            <person name="Sisk P."/>
            <person name="Sykes S."/>
            <person name="Wortman J."/>
            <person name="Nusbaum C."/>
            <person name="Birren B."/>
        </authorList>
    </citation>
    <scope>NUCLEOTIDE SEQUENCE [LARGE SCALE GENOMIC DNA]</scope>
    <source>
        <strain evidence="2 3">MaliPS096_E11</strain>
    </source>
</reference>
<feature type="transmembrane region" description="Helical" evidence="1">
    <location>
        <begin position="69"/>
        <end position="88"/>
    </location>
</feature>